<dbReference type="GeneID" id="60748090"/>
<dbReference type="EMBL" id="CAACYD010000001">
    <property type="protein sequence ID" value="VFA80846.1"/>
    <property type="molecule type" value="Genomic_DNA"/>
</dbReference>
<name>A0ABD7UWY4_9ACTN</name>
<sequence>MPASVLLQPLGSVAPPPNSRLVMAVGSNAAPSVLRRKLDHLGDAVEPALCRVRVANITVGHSAHVAARGYIPAAPVHAGQGVLTTVGAWLTPSQTEALDRTEPNYDRRTVNTHDHPLQLADRLPGVPTPDEFDLYVSRHGVLADPDGGSVLPFGDQPTVLAWLARRLGVTELDGPPADVCARLATGDLGARVTGLMRAAGLSQPAWPSLAADGGAR</sequence>
<dbReference type="RefSeq" id="WP_109239504.1">
    <property type="nucleotide sequence ID" value="NZ_CAACYD010000001.1"/>
</dbReference>
<dbReference type="AlphaFoldDB" id="A0ABD7UWY4"/>
<dbReference type="Proteomes" id="UP000360750">
    <property type="component" value="Unassembled WGS sequence"/>
</dbReference>
<comment type="caution">
    <text evidence="1">The sequence shown here is derived from an EMBL/GenBank/DDBJ whole genome shotgun (WGS) entry which is preliminary data.</text>
</comment>
<gene>
    <name evidence="1" type="ORF">NCTC8139_00028</name>
</gene>
<accession>A0ABD7UWY4</accession>
<evidence type="ECO:0000313" key="2">
    <source>
        <dbReference type="Proteomes" id="UP000360750"/>
    </source>
</evidence>
<protein>
    <submittedName>
        <fullName evidence="1">Uncharacterized protein</fullName>
    </submittedName>
</protein>
<proteinExistence type="predicted"/>
<reference evidence="1 2" key="1">
    <citation type="submission" date="2019-02" db="EMBL/GenBank/DDBJ databases">
        <authorList>
            <consortium name="Pathogen Informatics"/>
        </authorList>
    </citation>
    <scope>NUCLEOTIDE SEQUENCE [LARGE SCALE GENOMIC DNA]</scope>
    <source>
        <strain evidence="1 2">3012STDY6756503</strain>
    </source>
</reference>
<organism evidence="1 2">
    <name type="scientific">Gordonia paraffinivorans</name>
    <dbReference type="NCBI Taxonomy" id="175628"/>
    <lineage>
        <taxon>Bacteria</taxon>
        <taxon>Bacillati</taxon>
        <taxon>Actinomycetota</taxon>
        <taxon>Actinomycetes</taxon>
        <taxon>Mycobacteriales</taxon>
        <taxon>Gordoniaceae</taxon>
        <taxon>Gordonia</taxon>
    </lineage>
</organism>
<evidence type="ECO:0000313" key="1">
    <source>
        <dbReference type="EMBL" id="VFA80846.1"/>
    </source>
</evidence>